<accession>A0ABP5IKA4</accession>
<sequence>MTSDARRRTQRASSARRAEPASASAATAPSPAAPGDGGFGVVRRLTRAAAESQDALLAEAAALVDGWAAVVNPLHGTVHSSPRGAGPAAVGAATRPHAYPRLLTRQVAGAVLVLGPGATAHASHSAHVPHASDPADAALVADTAADLLRVRSRRADDAEQRLHSAVLRLLLRGQRQLAAELLGGTSATHATVYRLTGDAVRAAHRELWREALPGAGTGASTGPVPALVCRYGTDELVVVALHGAHDEQHAMLSLMARAADRHELTGGVSDPAPLDMIGTAWAEAGTARDSAAVGCLTTSLGAHELLHVVPADRLAAWSGAVLMPLHREQRRTLEAWLRAGSAHAAAPVLGVSEGTVRARLPVIASLLAADLDHPTVQAQLLLALRAPAAPSAPTVRPAPEPPLPAGLLSPEEAARWATTLLSPLDTQLRIAVRCWLRHRGRTAPAAAELGVHRETLTAWLAKCGRLLDLDLSSPTVRAELHLAAETLATPDDVPAKLPRRGGRTYRGPRW</sequence>
<feature type="domain" description="PucR C-terminal helix-turn-helix" evidence="2">
    <location>
        <begin position="330"/>
        <end position="386"/>
    </location>
</feature>
<evidence type="ECO:0000256" key="1">
    <source>
        <dbReference type="SAM" id="MobiDB-lite"/>
    </source>
</evidence>
<gene>
    <name evidence="3" type="ORF">GCM10009801_74970</name>
</gene>
<protein>
    <recommendedName>
        <fullName evidence="2">PucR C-terminal helix-turn-helix domain-containing protein</fullName>
    </recommendedName>
</protein>
<dbReference type="RefSeq" id="WP_344534876.1">
    <property type="nucleotide sequence ID" value="NZ_BAAAPE010000028.1"/>
</dbReference>
<comment type="caution">
    <text evidence="3">The sequence shown here is derived from an EMBL/GenBank/DDBJ whole genome shotgun (WGS) entry which is preliminary data.</text>
</comment>
<proteinExistence type="predicted"/>
<dbReference type="EMBL" id="BAAAPE010000028">
    <property type="protein sequence ID" value="GAA2101613.1"/>
    <property type="molecule type" value="Genomic_DNA"/>
</dbReference>
<dbReference type="InterPro" id="IPR025736">
    <property type="entry name" value="PucR_C-HTH_dom"/>
</dbReference>
<dbReference type="InterPro" id="IPR051448">
    <property type="entry name" value="CdaR-like_regulators"/>
</dbReference>
<dbReference type="InterPro" id="IPR042070">
    <property type="entry name" value="PucR_C-HTH_sf"/>
</dbReference>
<dbReference type="PANTHER" id="PTHR33744">
    <property type="entry name" value="CARBOHYDRATE DIACID REGULATOR"/>
    <property type="match status" value="1"/>
</dbReference>
<evidence type="ECO:0000313" key="4">
    <source>
        <dbReference type="Proteomes" id="UP001500016"/>
    </source>
</evidence>
<dbReference type="Gene3D" id="1.10.10.2840">
    <property type="entry name" value="PucR C-terminal helix-turn-helix domain"/>
    <property type="match status" value="2"/>
</dbReference>
<feature type="domain" description="PucR C-terminal helix-turn-helix" evidence="2">
    <location>
        <begin position="431"/>
        <end position="484"/>
    </location>
</feature>
<organism evidence="3 4">
    <name type="scientific">Streptomyces albiaxialis</name>
    <dbReference type="NCBI Taxonomy" id="329523"/>
    <lineage>
        <taxon>Bacteria</taxon>
        <taxon>Bacillati</taxon>
        <taxon>Actinomycetota</taxon>
        <taxon>Actinomycetes</taxon>
        <taxon>Kitasatosporales</taxon>
        <taxon>Streptomycetaceae</taxon>
        <taxon>Streptomyces</taxon>
    </lineage>
</organism>
<feature type="compositionally biased region" description="Low complexity" evidence="1">
    <location>
        <begin position="11"/>
        <end position="34"/>
    </location>
</feature>
<evidence type="ECO:0000313" key="3">
    <source>
        <dbReference type="EMBL" id="GAA2101613.1"/>
    </source>
</evidence>
<feature type="region of interest" description="Disordered" evidence="1">
    <location>
        <begin position="1"/>
        <end position="36"/>
    </location>
</feature>
<dbReference type="PANTHER" id="PTHR33744:SF1">
    <property type="entry name" value="DNA-BINDING TRANSCRIPTIONAL ACTIVATOR ADER"/>
    <property type="match status" value="1"/>
</dbReference>
<reference evidence="4" key="1">
    <citation type="journal article" date="2019" name="Int. J. Syst. Evol. Microbiol.">
        <title>The Global Catalogue of Microorganisms (GCM) 10K type strain sequencing project: providing services to taxonomists for standard genome sequencing and annotation.</title>
        <authorList>
            <consortium name="The Broad Institute Genomics Platform"/>
            <consortium name="The Broad Institute Genome Sequencing Center for Infectious Disease"/>
            <person name="Wu L."/>
            <person name="Ma J."/>
        </authorList>
    </citation>
    <scope>NUCLEOTIDE SEQUENCE [LARGE SCALE GENOMIC DNA]</scope>
    <source>
        <strain evidence="4">JCM 15478</strain>
    </source>
</reference>
<dbReference type="Proteomes" id="UP001500016">
    <property type="component" value="Unassembled WGS sequence"/>
</dbReference>
<dbReference type="Pfam" id="PF13556">
    <property type="entry name" value="HTH_30"/>
    <property type="match status" value="2"/>
</dbReference>
<name>A0ABP5IKA4_9ACTN</name>
<keyword evidence="4" id="KW-1185">Reference proteome</keyword>
<evidence type="ECO:0000259" key="2">
    <source>
        <dbReference type="Pfam" id="PF13556"/>
    </source>
</evidence>